<protein>
    <submittedName>
        <fullName evidence="3">Mannose-6-phosphate isomerase</fullName>
    </submittedName>
</protein>
<gene>
    <name evidence="3" type="ORF">J21TS3_24310</name>
</gene>
<evidence type="ECO:0000256" key="1">
    <source>
        <dbReference type="ARBA" id="ARBA00022723"/>
    </source>
</evidence>
<keyword evidence="4" id="KW-1185">Reference proteome</keyword>
<dbReference type="PANTHER" id="PTHR42742">
    <property type="entry name" value="TRANSCRIPTIONAL REPRESSOR MPRA"/>
    <property type="match status" value="1"/>
</dbReference>
<proteinExistence type="predicted"/>
<dbReference type="PANTHER" id="PTHR42742:SF3">
    <property type="entry name" value="FRUCTOKINASE"/>
    <property type="match status" value="1"/>
</dbReference>
<keyword evidence="2" id="KW-0862">Zinc</keyword>
<organism evidence="3 4">
    <name type="scientific">Paenibacillus cookii</name>
    <dbReference type="NCBI Taxonomy" id="157839"/>
    <lineage>
        <taxon>Bacteria</taxon>
        <taxon>Bacillati</taxon>
        <taxon>Bacillota</taxon>
        <taxon>Bacilli</taxon>
        <taxon>Bacillales</taxon>
        <taxon>Paenibacillaceae</taxon>
        <taxon>Paenibacillus</taxon>
    </lineage>
</organism>
<evidence type="ECO:0000313" key="4">
    <source>
        <dbReference type="Proteomes" id="UP000680638"/>
    </source>
</evidence>
<keyword evidence="1" id="KW-0479">Metal-binding</keyword>
<sequence length="599" mass="68491">MFEKRPLNRVRQAVLEHGILQGYEAVLERAFSLAQGQNGNVTTIVIDGTHGADFQSLLKRLIPYAEKQGFRFAAADTYGYLKSGAELREHFRRNITDNRAFGYVAEGNIDEYFRDGSQRRFEEHAARLAETAAERTVFVVFGPGALWLCGGRCDTSMFLDVSREYQELAHKQGLLNFGFTWNVDAVEAYKIAYFVEWPLLEAYRKERLEAFDLYVDMNDPSRPALLATGDLIAAIRDVARYPLRVKPFMMPGVWGGQYMKRIADLPEDMVNCAWNFEPIAPENSLLVTHGGRVAEIPFLLVMAHAPMEIMGERNVRLFGDYFPVRFDYLDTMDGDNLSCQVHPKQRFIRERFNEFMEQQESYYVMEKQGDAKVYLGLTEGCTPEAFREAAERSQVTGEPIAFTDYVQEWESEKGGLYLIPTGTVHCSGKDNFVLEISATTWWFTFKIYDYVRKDLDGKPRPVNIDYAFENIDFSRKGKWVQENLIPSPRLLRTQGSNEEYVLGEREDLLFYVHRIHLDDRWEEAAEGEFVMLNLVEGERVAVVSLEDGAVYAELRYAESYIIPAAFGAYAIVNRGGSPCRLIKAGVSKKWNVSLVDPHA</sequence>
<keyword evidence="3" id="KW-0413">Isomerase</keyword>
<dbReference type="RefSeq" id="WP_212949884.1">
    <property type="nucleotide sequence ID" value="NZ_BORW01000010.1"/>
</dbReference>
<evidence type="ECO:0000313" key="3">
    <source>
        <dbReference type="EMBL" id="GIO67610.1"/>
    </source>
</evidence>
<dbReference type="SUPFAM" id="SSF51182">
    <property type="entry name" value="RmlC-like cupins"/>
    <property type="match status" value="1"/>
</dbReference>
<evidence type="ECO:0000256" key="2">
    <source>
        <dbReference type="ARBA" id="ARBA00022833"/>
    </source>
</evidence>
<dbReference type="Gene3D" id="2.60.120.10">
    <property type="entry name" value="Jelly Rolls"/>
    <property type="match status" value="1"/>
</dbReference>
<dbReference type="EMBL" id="BORW01000010">
    <property type="protein sequence ID" value="GIO67610.1"/>
    <property type="molecule type" value="Genomic_DNA"/>
</dbReference>
<dbReference type="InterPro" id="IPR051804">
    <property type="entry name" value="Carb_Metab_Reg_Kinase/Isom"/>
</dbReference>
<dbReference type="Proteomes" id="UP000680638">
    <property type="component" value="Unassembled WGS sequence"/>
</dbReference>
<dbReference type="CDD" id="cd07010">
    <property type="entry name" value="cupin_PMI_type_I_N_bac"/>
    <property type="match status" value="1"/>
</dbReference>
<name>A0ABQ4LWH0_9BACL</name>
<comment type="caution">
    <text evidence="3">The sequence shown here is derived from an EMBL/GenBank/DDBJ whole genome shotgun (WGS) entry which is preliminary data.</text>
</comment>
<dbReference type="GO" id="GO:0016853">
    <property type="term" value="F:isomerase activity"/>
    <property type="evidence" value="ECO:0007669"/>
    <property type="project" value="UniProtKB-KW"/>
</dbReference>
<reference evidence="3 4" key="1">
    <citation type="submission" date="2021-03" db="EMBL/GenBank/DDBJ databases">
        <title>Antimicrobial resistance genes in bacteria isolated from Japanese honey, and their potential for conferring macrolide and lincosamide resistance in the American foulbrood pathogen Paenibacillus larvae.</title>
        <authorList>
            <person name="Okamoto M."/>
            <person name="Kumagai M."/>
            <person name="Kanamori H."/>
            <person name="Takamatsu D."/>
        </authorList>
    </citation>
    <scope>NUCLEOTIDE SEQUENCE [LARGE SCALE GENOMIC DNA]</scope>
    <source>
        <strain evidence="3 4">J21TS3</strain>
    </source>
</reference>
<dbReference type="InterPro" id="IPR014710">
    <property type="entry name" value="RmlC-like_jellyroll"/>
</dbReference>
<dbReference type="InterPro" id="IPR011051">
    <property type="entry name" value="RmlC_Cupin_sf"/>
</dbReference>
<accession>A0ABQ4LWH0</accession>